<dbReference type="Proteomes" id="UP000184080">
    <property type="component" value="Unassembled WGS sequence"/>
</dbReference>
<name>A0A1M6MQE5_9CLOT</name>
<dbReference type="RefSeq" id="WP_073011211.1">
    <property type="nucleotide sequence ID" value="NZ_FQZO01000009.1"/>
</dbReference>
<evidence type="ECO:0000313" key="2">
    <source>
        <dbReference type="Proteomes" id="UP000184080"/>
    </source>
</evidence>
<accession>A0A1M6MQE5</accession>
<dbReference type="OrthoDB" id="1938183at2"/>
<reference evidence="1 2" key="1">
    <citation type="submission" date="2016-11" db="EMBL/GenBank/DDBJ databases">
        <authorList>
            <person name="Jaros S."/>
            <person name="Januszkiewicz K."/>
            <person name="Wedrychowicz H."/>
        </authorList>
    </citation>
    <scope>NUCLEOTIDE SEQUENCE [LARGE SCALE GENOMIC DNA]</scope>
    <source>
        <strain evidence="1 2">DSM 21864</strain>
    </source>
</reference>
<sequence>MSQCPFWSNKKEKVNCFEDCVFYSREDGDSCPFKIYLESSKMNIKDIIDFNVDDEEGFAFAPNW</sequence>
<dbReference type="EMBL" id="FQZO01000009">
    <property type="protein sequence ID" value="SHJ85629.1"/>
    <property type="molecule type" value="Genomic_DNA"/>
</dbReference>
<gene>
    <name evidence="1" type="ORF">SAMN05444401_4071</name>
</gene>
<protein>
    <submittedName>
        <fullName evidence="1">Uncharacterized protein</fullName>
    </submittedName>
</protein>
<evidence type="ECO:0000313" key="1">
    <source>
        <dbReference type="EMBL" id="SHJ85629.1"/>
    </source>
</evidence>
<keyword evidence="2" id="KW-1185">Reference proteome</keyword>
<dbReference type="AlphaFoldDB" id="A0A1M6MQE5"/>
<organism evidence="1 2">
    <name type="scientific">Clostridium amylolyticum</name>
    <dbReference type="NCBI Taxonomy" id="1121298"/>
    <lineage>
        <taxon>Bacteria</taxon>
        <taxon>Bacillati</taxon>
        <taxon>Bacillota</taxon>
        <taxon>Clostridia</taxon>
        <taxon>Eubacteriales</taxon>
        <taxon>Clostridiaceae</taxon>
        <taxon>Clostridium</taxon>
    </lineage>
</organism>
<dbReference type="STRING" id="1121298.SAMN05444401_4071"/>
<proteinExistence type="predicted"/>